<gene>
    <name evidence="2" type="ORF">JCM19241_4508</name>
</gene>
<evidence type="ECO:0000313" key="2">
    <source>
        <dbReference type="EMBL" id="GAM77844.1"/>
    </source>
</evidence>
<comment type="caution">
    <text evidence="2">The sequence shown here is derived from an EMBL/GenBank/DDBJ whole genome shotgun (WGS) entry which is preliminary data.</text>
</comment>
<dbReference type="Proteomes" id="UP000031666">
    <property type="component" value="Unassembled WGS sequence"/>
</dbReference>
<feature type="signal peptide" evidence="1">
    <location>
        <begin position="1"/>
        <end position="20"/>
    </location>
</feature>
<dbReference type="AlphaFoldDB" id="A0A0B8QUN2"/>
<organism evidence="2 3">
    <name type="scientific">Vibrio ishigakensis</name>
    <dbReference type="NCBI Taxonomy" id="1481914"/>
    <lineage>
        <taxon>Bacteria</taxon>
        <taxon>Pseudomonadati</taxon>
        <taxon>Pseudomonadota</taxon>
        <taxon>Gammaproteobacteria</taxon>
        <taxon>Vibrionales</taxon>
        <taxon>Vibrionaceae</taxon>
        <taxon>Vibrio</taxon>
    </lineage>
</organism>
<protein>
    <submittedName>
        <fullName evidence="2">Uncharacterized protein</fullName>
    </submittedName>
</protein>
<accession>A0A0B8QUN2</accession>
<proteinExistence type="predicted"/>
<keyword evidence="1" id="KW-0732">Signal</keyword>
<feature type="chain" id="PRO_5002123517" evidence="1">
    <location>
        <begin position="21"/>
        <end position="50"/>
    </location>
</feature>
<sequence length="50" mass="5185">MKKVIALSALAIAASTPAFASSYVTGNVQFHDDGRIHGSKATSTRSGSYL</sequence>
<dbReference type="STRING" id="1481914.JCM19241_4508"/>
<evidence type="ECO:0000313" key="3">
    <source>
        <dbReference type="Proteomes" id="UP000031666"/>
    </source>
</evidence>
<reference evidence="2 3" key="2">
    <citation type="submission" date="2015-01" db="EMBL/GenBank/DDBJ databases">
        <authorList>
            <consortium name="NBRP consortium"/>
            <person name="Sawabe T."/>
            <person name="Meirelles P."/>
            <person name="Feng G."/>
            <person name="Sayaka M."/>
            <person name="Hattori M."/>
            <person name="Ohkuma M."/>
        </authorList>
    </citation>
    <scope>NUCLEOTIDE SEQUENCE [LARGE SCALE GENOMIC DNA]</scope>
    <source>
        <strain evidence="3">JCM 19241</strain>
    </source>
</reference>
<evidence type="ECO:0000256" key="1">
    <source>
        <dbReference type="SAM" id="SignalP"/>
    </source>
</evidence>
<dbReference type="EMBL" id="BBSC01000010">
    <property type="protein sequence ID" value="GAM77844.1"/>
    <property type="molecule type" value="Genomic_DNA"/>
</dbReference>
<reference evidence="2 3" key="1">
    <citation type="submission" date="2015-01" db="EMBL/GenBank/DDBJ databases">
        <title>Vibrio sp. C94 JCM 19241 whole genome shotgun sequence.</title>
        <authorList>
            <person name="Sawabe T."/>
            <person name="Meirelles P."/>
            <person name="Feng G."/>
            <person name="Sayaka M."/>
            <person name="Hattori M."/>
            <person name="Ohkuma M."/>
        </authorList>
    </citation>
    <scope>NUCLEOTIDE SEQUENCE [LARGE SCALE GENOMIC DNA]</scope>
    <source>
        <strain evidence="3">JCM 19241</strain>
    </source>
</reference>
<name>A0A0B8QUN2_9VIBR</name>